<protein>
    <submittedName>
        <fullName evidence="2">Uncharacterized protein</fullName>
    </submittedName>
</protein>
<proteinExistence type="predicted"/>
<dbReference type="AlphaFoldDB" id="A0A5K8AA40"/>
<feature type="compositionally biased region" description="Acidic residues" evidence="1">
    <location>
        <begin position="254"/>
        <end position="279"/>
    </location>
</feature>
<dbReference type="NCBIfam" id="TIGR02913">
    <property type="entry name" value="HAF_rpt"/>
    <property type="match status" value="3"/>
</dbReference>
<organism evidence="2 3">
    <name type="scientific">Desulfosarcina ovata subsp. ovata</name>
    <dbReference type="NCBI Taxonomy" id="2752305"/>
    <lineage>
        <taxon>Bacteria</taxon>
        <taxon>Pseudomonadati</taxon>
        <taxon>Thermodesulfobacteriota</taxon>
        <taxon>Desulfobacteria</taxon>
        <taxon>Desulfobacterales</taxon>
        <taxon>Desulfosarcinaceae</taxon>
        <taxon>Desulfosarcina</taxon>
    </lineage>
</organism>
<dbReference type="SUPFAM" id="SSF50960">
    <property type="entry name" value="TolB, C-terminal domain"/>
    <property type="match status" value="1"/>
</dbReference>
<gene>
    <name evidence="2" type="ORF">DSCOOX_25460</name>
</gene>
<name>A0A5K8AA40_9BACT</name>
<keyword evidence="3" id="KW-1185">Reference proteome</keyword>
<reference evidence="2 3" key="1">
    <citation type="submission" date="2019-11" db="EMBL/GenBank/DDBJ databases">
        <title>Comparative genomics of hydrocarbon-degrading Desulfosarcina strains.</title>
        <authorList>
            <person name="Watanabe M."/>
            <person name="Kojima H."/>
            <person name="Fukui M."/>
        </authorList>
    </citation>
    <scope>NUCLEOTIDE SEQUENCE [LARGE SCALE GENOMIC DNA]</scope>
    <source>
        <strain evidence="3">oXyS1</strain>
    </source>
</reference>
<sequence length="519" mass="56698">MKQKTQKRIWIRLAAILLWVGVVCLIACGGSGSSLSDDTSGNGTDIYDSGTLGDLVDIGDFDNDDDRLRETLALAMDENGNLVGQADNGDLSEAAFLWESDTEEMIYLGIHNEEYVDNSNYAYTYENYYGLSEEDDSGTSFTASAAVAVYSDDDTIAVIGNSATEDGEKRAFYWQDDTFVDLPPMYYTIDFEIVDDDGNETTYEGHVVKNNSEAIAMNGTYILVNLEDEDGTHAYYWDKQSYTTIKVYDEKYEDYDDVDGDSDDDNDDDDDDVDAEPDSVEISVPDYQMIGNETSDDSEAVAINDANQTIVNVGDGDRVIVYDIDNANSETLEPLSGADDIYAVAINDAGNIAGTSGDDAFFWKNGNMTLCGNLCDDQADGVSVATAINNDNQVVGYATNDDGDYHAFVWQYEDGEAVITDLDTLGGDNSYAVAINDNGVVIGYSETGETYETGSKTYNIYHACAWYDGGIYDLGVVESDDADFIFSVGVAINNSDRITGNSYTINDFTRGFVIDAIFP</sequence>
<feature type="region of interest" description="Disordered" evidence="1">
    <location>
        <begin position="254"/>
        <end position="281"/>
    </location>
</feature>
<dbReference type="RefSeq" id="WP_155310571.1">
    <property type="nucleotide sequence ID" value="NZ_AP021879.1"/>
</dbReference>
<dbReference type="EMBL" id="AP021879">
    <property type="protein sequence ID" value="BBO89366.1"/>
    <property type="molecule type" value="Genomic_DNA"/>
</dbReference>
<dbReference type="Proteomes" id="UP000422108">
    <property type="component" value="Chromosome"/>
</dbReference>
<dbReference type="InterPro" id="IPR014262">
    <property type="entry name" value="HAF_rpt"/>
</dbReference>
<accession>A0A5K8AA40</accession>
<evidence type="ECO:0000313" key="2">
    <source>
        <dbReference type="EMBL" id="BBO89366.1"/>
    </source>
</evidence>
<evidence type="ECO:0000256" key="1">
    <source>
        <dbReference type="SAM" id="MobiDB-lite"/>
    </source>
</evidence>
<evidence type="ECO:0000313" key="3">
    <source>
        <dbReference type="Proteomes" id="UP000422108"/>
    </source>
</evidence>